<feature type="domain" description="LysM" evidence="1">
    <location>
        <begin position="244"/>
        <end position="287"/>
    </location>
</feature>
<keyword evidence="3" id="KW-1185">Reference proteome</keyword>
<evidence type="ECO:0000259" key="1">
    <source>
        <dbReference type="PROSITE" id="PS51782"/>
    </source>
</evidence>
<dbReference type="Gene3D" id="3.10.350.10">
    <property type="entry name" value="LysM domain"/>
    <property type="match status" value="2"/>
</dbReference>
<dbReference type="Pfam" id="PF01476">
    <property type="entry name" value="LysM"/>
    <property type="match status" value="2"/>
</dbReference>
<dbReference type="SUPFAM" id="SSF51261">
    <property type="entry name" value="Duplicated hybrid motif"/>
    <property type="match status" value="1"/>
</dbReference>
<dbReference type="PANTHER" id="PTHR21666:SF270">
    <property type="entry name" value="MUREIN HYDROLASE ACTIVATOR ENVC"/>
    <property type="match status" value="1"/>
</dbReference>
<dbReference type="InterPro" id="IPR011055">
    <property type="entry name" value="Dup_hybrid_motif"/>
</dbReference>
<evidence type="ECO:0000313" key="2">
    <source>
        <dbReference type="EMBL" id="MDQ0271122.1"/>
    </source>
</evidence>
<accession>A0ABU0AIN4</accession>
<gene>
    <name evidence="2" type="ORF">J2S17_003009</name>
</gene>
<dbReference type="PROSITE" id="PS51782">
    <property type="entry name" value="LYSM"/>
    <property type="match status" value="2"/>
</dbReference>
<dbReference type="InterPro" id="IPR016047">
    <property type="entry name" value="M23ase_b-sheet_dom"/>
</dbReference>
<dbReference type="SMART" id="SM00257">
    <property type="entry name" value="LysM"/>
    <property type="match status" value="2"/>
</dbReference>
<reference evidence="2 3" key="1">
    <citation type="submission" date="2023-07" db="EMBL/GenBank/DDBJ databases">
        <title>Genomic Encyclopedia of Type Strains, Phase IV (KMG-IV): sequencing the most valuable type-strain genomes for metagenomic binning, comparative biology and taxonomic classification.</title>
        <authorList>
            <person name="Goeker M."/>
        </authorList>
    </citation>
    <scope>NUCLEOTIDE SEQUENCE [LARGE SCALE GENOMIC DNA]</scope>
    <source>
        <strain evidence="2 3">DSM 23494</strain>
    </source>
</reference>
<dbReference type="GO" id="GO:0016787">
    <property type="term" value="F:hydrolase activity"/>
    <property type="evidence" value="ECO:0007669"/>
    <property type="project" value="UniProtKB-KW"/>
</dbReference>
<keyword evidence="2" id="KW-0378">Hydrolase</keyword>
<dbReference type="EMBL" id="JAUSUB010000012">
    <property type="protein sequence ID" value="MDQ0271122.1"/>
    <property type="molecule type" value="Genomic_DNA"/>
</dbReference>
<protein>
    <submittedName>
        <fullName evidence="2">Murein DD-endopeptidase MepM/ murein hydrolase activator NlpD</fullName>
    </submittedName>
</protein>
<dbReference type="CDD" id="cd00118">
    <property type="entry name" value="LysM"/>
    <property type="match status" value="2"/>
</dbReference>
<proteinExistence type="predicted"/>
<dbReference type="InterPro" id="IPR018392">
    <property type="entry name" value="LysM"/>
</dbReference>
<dbReference type="Proteomes" id="UP001238088">
    <property type="component" value="Unassembled WGS sequence"/>
</dbReference>
<dbReference type="SUPFAM" id="SSF54106">
    <property type="entry name" value="LysM domain"/>
    <property type="match status" value="2"/>
</dbReference>
<dbReference type="InterPro" id="IPR050570">
    <property type="entry name" value="Cell_wall_metabolism_enzyme"/>
</dbReference>
<evidence type="ECO:0000313" key="3">
    <source>
        <dbReference type="Proteomes" id="UP001238088"/>
    </source>
</evidence>
<name>A0ABU0AIN4_9BACI</name>
<organism evidence="2 3">
    <name type="scientific">Cytobacillus purgationiresistens</name>
    <dbReference type="NCBI Taxonomy" id="863449"/>
    <lineage>
        <taxon>Bacteria</taxon>
        <taxon>Bacillati</taxon>
        <taxon>Bacillota</taxon>
        <taxon>Bacilli</taxon>
        <taxon>Bacillales</taxon>
        <taxon>Bacillaceae</taxon>
        <taxon>Cytobacillus</taxon>
    </lineage>
</organism>
<dbReference type="RefSeq" id="WP_307476079.1">
    <property type="nucleotide sequence ID" value="NZ_JAUSUB010000012.1"/>
</dbReference>
<dbReference type="InterPro" id="IPR036779">
    <property type="entry name" value="LysM_dom_sf"/>
</dbReference>
<comment type="caution">
    <text evidence="2">The sequence shown here is derived from an EMBL/GenBank/DDBJ whole genome shotgun (WGS) entry which is preliminary data.</text>
</comment>
<dbReference type="Gene3D" id="2.70.70.10">
    <property type="entry name" value="Glucose Permease (Domain IIA)"/>
    <property type="match status" value="1"/>
</dbReference>
<sequence>MKDYIRRFLIAGVMAICVSLLFLGGKSAKAETDFQAMTSQWVWPSEGVITDTFGTRKGQHKGIDIAAELGTPIHAVDSGIVVRSYFSDSYGNVVFIRHDNQTETVYAHLQNRVVSEGQAVAAGQEIGAMGNTGDSSGVHLHFEIHKNEWTFNKENAIDPFIAFNDKEIGHAVVVSGQGEKKVDDEALSDENGFLPYLVQQGDSLWSIAEKHGISVEMLMDENNLLHEEIGLGQTLTIPKRAEESTYIVRSGDTLTAIAIKYDMPIDQLVQVNHINNDTIYPQQVLIIQKNE</sequence>
<dbReference type="PANTHER" id="PTHR21666">
    <property type="entry name" value="PEPTIDASE-RELATED"/>
    <property type="match status" value="1"/>
</dbReference>
<dbReference type="CDD" id="cd12797">
    <property type="entry name" value="M23_peptidase"/>
    <property type="match status" value="1"/>
</dbReference>
<dbReference type="Pfam" id="PF01551">
    <property type="entry name" value="Peptidase_M23"/>
    <property type="match status" value="1"/>
</dbReference>
<feature type="domain" description="LysM" evidence="1">
    <location>
        <begin position="194"/>
        <end position="237"/>
    </location>
</feature>